<evidence type="ECO:0000313" key="1">
    <source>
        <dbReference type="EMBL" id="ABF77428.1"/>
    </source>
</evidence>
<dbReference type="InterPro" id="IPR002591">
    <property type="entry name" value="Phosphodiest/P_Trfase"/>
</dbReference>
<dbReference type="Gene3D" id="3.30.1360.110">
    <property type="entry name" value="Domain 2, Phosphonoacetate Hydrolase"/>
    <property type="match status" value="1"/>
</dbReference>
<dbReference type="InterPro" id="IPR012710">
    <property type="entry name" value="Phosphonoacetate_hydro"/>
</dbReference>
<reference evidence="1" key="1">
    <citation type="submission" date="2006-05" db="EMBL/GenBank/DDBJ databases">
        <title>Complete sequence of chromosome 1 of Burkholderia cenocepacia AU 1054.</title>
        <authorList>
            <consortium name="US DOE Joint Genome Institute"/>
            <person name="Copeland A."/>
            <person name="Lucas S."/>
            <person name="Lapidus A."/>
            <person name="Barry K."/>
            <person name="Detter J.C."/>
            <person name="Glavina del Rio T."/>
            <person name="Hammon N."/>
            <person name="Israni S."/>
            <person name="Dalin E."/>
            <person name="Tice H."/>
            <person name="Pitluck S."/>
            <person name="Chain P."/>
            <person name="Malfatti S."/>
            <person name="Shin M."/>
            <person name="Vergez L."/>
            <person name="Schmutz J."/>
            <person name="Larimer F."/>
            <person name="Land M."/>
            <person name="Hauser L."/>
            <person name="Kyrpides N."/>
            <person name="Lykidis A."/>
            <person name="LiPuma J.J."/>
            <person name="Konstantinidis K."/>
            <person name="Tiedje J.M."/>
            <person name="Richardson P."/>
        </authorList>
    </citation>
    <scope>NUCLEOTIDE SEQUENCE [LARGE SCALE GENOMIC DNA]</scope>
    <source>
        <strain evidence="1">AU 1054</strain>
    </source>
</reference>
<accession>A0A0H2XSD1</accession>
<dbReference type="InterPro" id="IPR017850">
    <property type="entry name" value="Alkaline_phosphatase_core_sf"/>
</dbReference>
<dbReference type="PANTHER" id="PTHR10151:SF120">
    <property type="entry name" value="BIS(5'-ADENOSYL)-TRIPHOSPHATASE"/>
    <property type="match status" value="1"/>
</dbReference>
<dbReference type="EMBL" id="CP000378">
    <property type="protein sequence ID" value="ABF77428.1"/>
    <property type="molecule type" value="Genomic_DNA"/>
</dbReference>
<dbReference type="Pfam" id="PF01663">
    <property type="entry name" value="Phosphodiest"/>
    <property type="match status" value="1"/>
</dbReference>
<protein>
    <submittedName>
        <fullName evidence="1">Phosphonoacetate hydrolase</fullName>
    </submittedName>
</protein>
<dbReference type="Gene3D" id="3.40.720.10">
    <property type="entry name" value="Alkaline Phosphatase, subunit A"/>
    <property type="match status" value="1"/>
</dbReference>
<proteinExistence type="predicted"/>
<dbReference type="HOGENOM" id="CLU_031297_0_0_4"/>
<dbReference type="PANTHER" id="PTHR10151">
    <property type="entry name" value="ECTONUCLEOTIDE PYROPHOSPHATASE/PHOSPHODIESTERASE"/>
    <property type="match status" value="1"/>
</dbReference>
<name>A0A0H2XSD1_BURO1</name>
<dbReference type="InterPro" id="IPR023116">
    <property type="entry name" value="Phosphonoacetate_hydro_insert"/>
</dbReference>
<dbReference type="AlphaFoldDB" id="A0A0H2XSD1"/>
<dbReference type="GO" id="GO:0047400">
    <property type="term" value="F:phosphonoacetate hydrolase activity"/>
    <property type="evidence" value="ECO:0007669"/>
    <property type="project" value="InterPro"/>
</dbReference>
<dbReference type="SUPFAM" id="SSF53649">
    <property type="entry name" value="Alkaline phosphatase-like"/>
    <property type="match status" value="1"/>
</dbReference>
<keyword evidence="1" id="KW-0378">Hydrolase</keyword>
<dbReference type="NCBIfam" id="TIGR02335">
    <property type="entry name" value="hydr_PhnA"/>
    <property type="match status" value="1"/>
</dbReference>
<gene>
    <name evidence="1" type="ordered locus">Bcen_2529</name>
</gene>
<sequence>MRGRHTLHAHHPFCRLLSVLCMLLTIYKSSTLMSSVENSSGHGAGADRSTPFEPKRMNVMTETPVSVEVNGRRYNWMSRPVVVVCVDGCAYEYLEEAAEAGVAPFLRTLLKPGTALKGECVVPSFTNPNNLSIVTGVPPAIHGISGNYFYDRDTGAEVLMNDPKYLVAPTVLATFAEQGARVAVVTAKDKLRRLLGKGLKGICFSSEKADEASVEENGIDHVLELVGKPVPSVYSADLSEFVFAAGVRLLETRPIDLMYLSTTDYVQHKCAPGTPGANAFYAMMDTYLQRLDALGAIVAITADHGMNAKHDDATGEPNVIYLQELFDEWLGHDAARVILPITDPYVVHHGALGSFATVYVPGDADTDALRARLAAVDGIEVVLTGAEGCARFELPPARMGDLIVISKQDVVLGTRHIKHDLSGLDVPLRSHGGISEQIVPLIFSKPVATDVTGRARLRNFDIIDIALNHLQ</sequence>
<dbReference type="CDD" id="cd16018">
    <property type="entry name" value="Enpp"/>
    <property type="match status" value="1"/>
</dbReference>
<organism evidence="1">
    <name type="scientific">Burkholderia orbicola (strain AU 1054)</name>
    <dbReference type="NCBI Taxonomy" id="331271"/>
    <lineage>
        <taxon>Bacteria</taxon>
        <taxon>Pseudomonadati</taxon>
        <taxon>Pseudomonadota</taxon>
        <taxon>Betaproteobacteria</taxon>
        <taxon>Burkholderiales</taxon>
        <taxon>Burkholderiaceae</taxon>
        <taxon>Burkholderia</taxon>
        <taxon>Burkholderia cepacia complex</taxon>
        <taxon>Burkholderia orbicola</taxon>
    </lineage>
</organism>